<evidence type="ECO:0000256" key="16">
    <source>
        <dbReference type="PIRNR" id="PIRNR037595"/>
    </source>
</evidence>
<organism evidence="18 19">
    <name type="scientific">Pelobates cultripes</name>
    <name type="common">Western spadefoot toad</name>
    <dbReference type="NCBI Taxonomy" id="61616"/>
    <lineage>
        <taxon>Eukaryota</taxon>
        <taxon>Metazoa</taxon>
        <taxon>Chordata</taxon>
        <taxon>Craniata</taxon>
        <taxon>Vertebrata</taxon>
        <taxon>Euteleostomi</taxon>
        <taxon>Amphibia</taxon>
        <taxon>Batrachia</taxon>
        <taxon>Anura</taxon>
        <taxon>Pelobatoidea</taxon>
        <taxon>Pelobatidae</taxon>
        <taxon>Pelobates</taxon>
    </lineage>
</organism>
<keyword evidence="8" id="KW-0967">Endosome</keyword>
<evidence type="ECO:0000256" key="3">
    <source>
        <dbReference type="ARBA" id="ARBA00022588"/>
    </source>
</evidence>
<keyword evidence="7" id="KW-0677">Repeat</keyword>
<dbReference type="SMART" id="SM00255">
    <property type="entry name" value="TIR"/>
    <property type="match status" value="1"/>
</dbReference>
<dbReference type="AlphaFoldDB" id="A0AAD1SW29"/>
<protein>
    <submittedName>
        <fullName evidence="18">Toll-like receptor 9A, partial</fullName>
    </submittedName>
</protein>
<dbReference type="PANTHER" id="PTHR47410:SF4">
    <property type="entry name" value="TOLL-LIKE RECEPTOR 9"/>
    <property type="match status" value="1"/>
</dbReference>
<keyword evidence="6" id="KW-0732">Signal</keyword>
<dbReference type="SMART" id="SM00365">
    <property type="entry name" value="LRR_SD22"/>
    <property type="match status" value="5"/>
</dbReference>
<dbReference type="GO" id="GO:0032755">
    <property type="term" value="P:positive regulation of interleukin-6 production"/>
    <property type="evidence" value="ECO:0007669"/>
    <property type="project" value="TreeGrafter"/>
</dbReference>
<keyword evidence="14 16" id="KW-0395">Inflammatory response</keyword>
<comment type="subcellular location">
    <subcellularLocation>
        <location evidence="15">Endomembrane system</location>
        <topology evidence="15">Single-pass type I membrane protein</topology>
    </subcellularLocation>
    <subcellularLocation>
        <location evidence="1">Endosome</location>
    </subcellularLocation>
</comment>
<keyword evidence="10" id="KW-1133">Transmembrane helix</keyword>
<dbReference type="GO" id="GO:0005886">
    <property type="term" value="C:plasma membrane"/>
    <property type="evidence" value="ECO:0007669"/>
    <property type="project" value="TreeGrafter"/>
</dbReference>
<dbReference type="Proteomes" id="UP001295444">
    <property type="component" value="Chromosome 08"/>
</dbReference>
<dbReference type="PIRSF" id="PIRSF037595">
    <property type="entry name" value="Toll-like_receptor"/>
    <property type="match status" value="1"/>
</dbReference>
<gene>
    <name evidence="18" type="ORF">PECUL_23A036935</name>
</gene>
<keyword evidence="9 16" id="KW-0391">Immunity</keyword>
<evidence type="ECO:0000256" key="5">
    <source>
        <dbReference type="ARBA" id="ARBA00022692"/>
    </source>
</evidence>
<evidence type="ECO:0000259" key="17">
    <source>
        <dbReference type="PROSITE" id="PS50104"/>
    </source>
</evidence>
<evidence type="ECO:0000256" key="9">
    <source>
        <dbReference type="ARBA" id="ARBA00022859"/>
    </source>
</evidence>
<keyword evidence="12 16" id="KW-0675">Receptor</keyword>
<dbReference type="InterPro" id="IPR017241">
    <property type="entry name" value="Toll-like_receptor"/>
</dbReference>
<dbReference type="InterPro" id="IPR035897">
    <property type="entry name" value="Toll_tir_struct_dom_sf"/>
</dbReference>
<keyword evidence="3 16" id="KW-0399">Innate immunity</keyword>
<dbReference type="SUPFAM" id="SSF52200">
    <property type="entry name" value="Toll/Interleukin receptor TIR domain"/>
    <property type="match status" value="1"/>
</dbReference>
<evidence type="ECO:0000313" key="19">
    <source>
        <dbReference type="Proteomes" id="UP001295444"/>
    </source>
</evidence>
<evidence type="ECO:0000256" key="12">
    <source>
        <dbReference type="ARBA" id="ARBA00023170"/>
    </source>
</evidence>
<dbReference type="Gene3D" id="3.40.50.10140">
    <property type="entry name" value="Toll/interleukin-1 receptor homology (TIR) domain"/>
    <property type="match status" value="1"/>
</dbReference>
<comment type="similarity">
    <text evidence="2 16">Belongs to the Toll-like receptor family.</text>
</comment>
<sequence length="785" mass="92646">MQWNCQRCDHSVQPCFPCKNNSALNLVSGAFDCLRNLTFLNLRGNSLHTLDGSLFKNLKKLTTLDLSDNFLNFETETYFSELSNLKSLYLDFNFQPYSMYERLVFHPSVGKMSSLRRLSVVGYFFNILDKEGIKPLLNLSNLLEITLRTNFILQANFSIFLENKNLNFVSFSENLITFEMPCGQREHRTEIDPPLLFREEKMWTEPMNVSNKELPRETEMEYRECWQYNRSIDISFNNIGVLHPDDFVGMEDVECLNMSFNYINQRLNGSQFNHLKSLRHLDLSHNRFDLYYYMALNELPQLKILNLAHNDYQFMMRGVNHRLEFLENLTSLTELNLNNNLIGLRISRELRNPSLKKLLFRNNELQSSWEFGKDTYFYIFRSLSSLKILDISYNQLLIIPHEVLLTLPESLQELNISHNAIYSFHWCTIDHLVNLTHLDLSFNSLSILYSNITTIKSSIMFLNLSSNRITSLQKHFFTSYIMLTELILSDNLIQMIDENSFPKNLLLTLKILDVSGNPFKCTCDAHWFINYLIETETFVKYLSTNMKCDSPDSLRRKSLLSMDPQSCQDLYGHSCFICSCLLVVTWMLITIVWKLFSWDLWYISQVVVASIRSYSKLPIDSNEDFDAFVAFNTKDHAVRDWVYYELITQLEGTERDKFKLCLEERDWIAGKSTIENLYEAIYRSKKSVFILTHEGFNCGLLRHAFFMSHQRLLDEKRDVVVLVILDQNIKMTKYLLTRKRLCPNSFLNWPYNPRARAHFWYSLRVLLRQDSQHLYVPHLQKHIDR</sequence>
<dbReference type="PANTHER" id="PTHR47410">
    <property type="entry name" value="TOLL-LIKE RECEPTOR 7-RELATED"/>
    <property type="match status" value="1"/>
</dbReference>
<dbReference type="GO" id="GO:0002224">
    <property type="term" value="P:toll-like receptor signaling pathway"/>
    <property type="evidence" value="ECO:0007669"/>
    <property type="project" value="InterPro"/>
</dbReference>
<keyword evidence="19" id="KW-1185">Reference proteome</keyword>
<dbReference type="InterPro" id="IPR001611">
    <property type="entry name" value="Leu-rich_rpt"/>
</dbReference>
<dbReference type="PROSITE" id="PS50104">
    <property type="entry name" value="TIR"/>
    <property type="match status" value="1"/>
</dbReference>
<dbReference type="InterPro" id="IPR003591">
    <property type="entry name" value="Leu-rich_rpt_typical-subtyp"/>
</dbReference>
<dbReference type="InterPro" id="IPR000157">
    <property type="entry name" value="TIR_dom"/>
</dbReference>
<feature type="domain" description="TIR" evidence="17">
    <location>
        <begin position="623"/>
        <end position="767"/>
    </location>
</feature>
<proteinExistence type="inferred from homology"/>
<keyword evidence="13" id="KW-0325">Glycoprotein</keyword>
<evidence type="ECO:0000313" key="18">
    <source>
        <dbReference type="EMBL" id="CAH2312518.1"/>
    </source>
</evidence>
<dbReference type="GO" id="GO:0004888">
    <property type="term" value="F:transmembrane signaling receptor activity"/>
    <property type="evidence" value="ECO:0007669"/>
    <property type="project" value="InterPro"/>
</dbReference>
<dbReference type="GO" id="GO:1902533">
    <property type="term" value="P:positive regulation of intracellular signal transduction"/>
    <property type="evidence" value="ECO:0007669"/>
    <property type="project" value="UniProtKB-ARBA"/>
</dbReference>
<evidence type="ECO:0000256" key="4">
    <source>
        <dbReference type="ARBA" id="ARBA00022614"/>
    </source>
</evidence>
<dbReference type="Pfam" id="PF01582">
    <property type="entry name" value="TIR"/>
    <property type="match status" value="1"/>
</dbReference>
<dbReference type="SUPFAM" id="SSF52058">
    <property type="entry name" value="L domain-like"/>
    <property type="match status" value="2"/>
</dbReference>
<dbReference type="GO" id="GO:0007249">
    <property type="term" value="P:canonical NF-kappaB signal transduction"/>
    <property type="evidence" value="ECO:0007669"/>
    <property type="project" value="TreeGrafter"/>
</dbReference>
<reference evidence="18" key="1">
    <citation type="submission" date="2022-03" db="EMBL/GenBank/DDBJ databases">
        <authorList>
            <person name="Alioto T."/>
            <person name="Alioto T."/>
            <person name="Gomez Garrido J."/>
        </authorList>
    </citation>
    <scope>NUCLEOTIDE SEQUENCE</scope>
</reference>
<dbReference type="GO" id="GO:0038187">
    <property type="term" value="F:pattern recognition receptor activity"/>
    <property type="evidence" value="ECO:0007669"/>
    <property type="project" value="TreeGrafter"/>
</dbReference>
<keyword evidence="4" id="KW-0433">Leucine-rich repeat</keyword>
<evidence type="ECO:0000256" key="1">
    <source>
        <dbReference type="ARBA" id="ARBA00004177"/>
    </source>
</evidence>
<evidence type="ECO:0000256" key="7">
    <source>
        <dbReference type="ARBA" id="ARBA00022737"/>
    </source>
</evidence>
<dbReference type="PROSITE" id="PS51450">
    <property type="entry name" value="LRR"/>
    <property type="match status" value="1"/>
</dbReference>
<name>A0AAD1SW29_PELCU</name>
<dbReference type="GO" id="GO:0005768">
    <property type="term" value="C:endosome"/>
    <property type="evidence" value="ECO:0007669"/>
    <property type="project" value="UniProtKB-SubCell"/>
</dbReference>
<dbReference type="SMART" id="SM00082">
    <property type="entry name" value="LRRCT"/>
    <property type="match status" value="1"/>
</dbReference>
<dbReference type="InterPro" id="IPR000483">
    <property type="entry name" value="Cys-rich_flank_reg_C"/>
</dbReference>
<dbReference type="InterPro" id="IPR032675">
    <property type="entry name" value="LRR_dom_sf"/>
</dbReference>
<evidence type="ECO:0000256" key="14">
    <source>
        <dbReference type="ARBA" id="ARBA00023198"/>
    </source>
</evidence>
<dbReference type="SMART" id="SM00369">
    <property type="entry name" value="LRR_TYP"/>
    <property type="match status" value="9"/>
</dbReference>
<dbReference type="GO" id="GO:0006954">
    <property type="term" value="P:inflammatory response"/>
    <property type="evidence" value="ECO:0007669"/>
    <property type="project" value="UniProtKB-UniRule"/>
</dbReference>
<dbReference type="Gene3D" id="3.80.10.10">
    <property type="entry name" value="Ribonuclease Inhibitor"/>
    <property type="match status" value="1"/>
</dbReference>
<keyword evidence="5" id="KW-0812">Transmembrane</keyword>
<dbReference type="GO" id="GO:0045087">
    <property type="term" value="P:innate immune response"/>
    <property type="evidence" value="ECO:0007669"/>
    <property type="project" value="UniProtKB-UniRule"/>
</dbReference>
<evidence type="ECO:0000256" key="6">
    <source>
        <dbReference type="ARBA" id="ARBA00022729"/>
    </source>
</evidence>
<evidence type="ECO:0000256" key="10">
    <source>
        <dbReference type="ARBA" id="ARBA00022989"/>
    </source>
</evidence>
<evidence type="ECO:0000256" key="13">
    <source>
        <dbReference type="ARBA" id="ARBA00023180"/>
    </source>
</evidence>
<dbReference type="Pfam" id="PF13855">
    <property type="entry name" value="LRR_8"/>
    <property type="match status" value="3"/>
</dbReference>
<accession>A0AAD1SW29</accession>
<dbReference type="GO" id="GO:0051607">
    <property type="term" value="P:defense response to virus"/>
    <property type="evidence" value="ECO:0007669"/>
    <property type="project" value="TreeGrafter"/>
</dbReference>
<dbReference type="EMBL" id="OW240919">
    <property type="protein sequence ID" value="CAH2312518.1"/>
    <property type="molecule type" value="Genomic_DNA"/>
</dbReference>
<evidence type="ECO:0000256" key="2">
    <source>
        <dbReference type="ARBA" id="ARBA00009634"/>
    </source>
</evidence>
<evidence type="ECO:0000256" key="15">
    <source>
        <dbReference type="ARBA" id="ARBA00046288"/>
    </source>
</evidence>
<evidence type="ECO:0000256" key="11">
    <source>
        <dbReference type="ARBA" id="ARBA00023136"/>
    </source>
</evidence>
<evidence type="ECO:0000256" key="8">
    <source>
        <dbReference type="ARBA" id="ARBA00022753"/>
    </source>
</evidence>
<keyword evidence="11" id="KW-0472">Membrane</keyword>